<comment type="similarity">
    <text evidence="2">Belongs to the DPH4 family.</text>
</comment>
<organism evidence="10 11">
    <name type="scientific">Kwoniella shivajii</name>
    <dbReference type="NCBI Taxonomy" id="564305"/>
    <lineage>
        <taxon>Eukaryota</taxon>
        <taxon>Fungi</taxon>
        <taxon>Dikarya</taxon>
        <taxon>Basidiomycota</taxon>
        <taxon>Agaricomycotina</taxon>
        <taxon>Tremellomycetes</taxon>
        <taxon>Tremellales</taxon>
        <taxon>Cryptococcaceae</taxon>
        <taxon>Kwoniella</taxon>
    </lineage>
</organism>
<keyword evidence="5" id="KW-0862">Zinc</keyword>
<keyword evidence="6" id="KW-0408">Iron</keyword>
<comment type="function">
    <text evidence="1">Required for the first step of diphthamide biosynthesis, the transfer of 3-amino-3-carboxypropyl from S-adenosyl-L-methionine to a histidine residue. Diphthamide is a post-translational modification of histidine which occurs in elongation factor 2.</text>
</comment>
<evidence type="ECO:0000259" key="9">
    <source>
        <dbReference type="PROSITE" id="PS51074"/>
    </source>
</evidence>
<evidence type="ECO:0000259" key="8">
    <source>
        <dbReference type="PROSITE" id="PS50076"/>
    </source>
</evidence>
<evidence type="ECO:0000256" key="5">
    <source>
        <dbReference type="ARBA" id="ARBA00022833"/>
    </source>
</evidence>
<dbReference type="Pfam" id="PF00226">
    <property type="entry name" value="DnaJ"/>
    <property type="match status" value="1"/>
</dbReference>
<gene>
    <name evidence="10" type="ORF">IL334_000080</name>
</gene>
<evidence type="ECO:0000313" key="10">
    <source>
        <dbReference type="EMBL" id="WRT63177.1"/>
    </source>
</evidence>
<evidence type="ECO:0000256" key="6">
    <source>
        <dbReference type="ARBA" id="ARBA00023004"/>
    </source>
</evidence>
<evidence type="ECO:0000256" key="2">
    <source>
        <dbReference type="ARBA" id="ARBA00006169"/>
    </source>
</evidence>
<dbReference type="InterPro" id="IPR007872">
    <property type="entry name" value="DPH_MB_dom"/>
</dbReference>
<dbReference type="Gene3D" id="1.10.287.110">
    <property type="entry name" value="DnaJ domain"/>
    <property type="match status" value="1"/>
</dbReference>
<dbReference type="SUPFAM" id="SSF46565">
    <property type="entry name" value="Chaperone J-domain"/>
    <property type="match status" value="1"/>
</dbReference>
<dbReference type="PRINTS" id="PR00625">
    <property type="entry name" value="JDOMAIN"/>
</dbReference>
<name>A0ABZ1CSC6_9TREE</name>
<dbReference type="PROSITE" id="PS50076">
    <property type="entry name" value="DNAJ_2"/>
    <property type="match status" value="1"/>
</dbReference>
<feature type="region of interest" description="Disordered" evidence="7">
    <location>
        <begin position="17"/>
        <end position="37"/>
    </location>
</feature>
<dbReference type="Pfam" id="PF05207">
    <property type="entry name" value="Zn_ribbon_CSL"/>
    <property type="match status" value="1"/>
</dbReference>
<dbReference type="InterPro" id="IPR036671">
    <property type="entry name" value="DPH_MB_sf"/>
</dbReference>
<evidence type="ECO:0000256" key="1">
    <source>
        <dbReference type="ARBA" id="ARBA00003474"/>
    </source>
</evidence>
<feature type="compositionally biased region" description="Basic residues" evidence="7">
    <location>
        <begin position="17"/>
        <end position="30"/>
    </location>
</feature>
<dbReference type="CDD" id="cd06257">
    <property type="entry name" value="DnaJ"/>
    <property type="match status" value="1"/>
</dbReference>
<dbReference type="PROSITE" id="PS51074">
    <property type="entry name" value="DPH_MB"/>
    <property type="match status" value="1"/>
</dbReference>
<dbReference type="PANTHER" id="PTHR45255">
    <property type="entry name" value="DNAJ HOMOLOG SUBFAMILY C MEMBER 24"/>
    <property type="match status" value="1"/>
</dbReference>
<dbReference type="SMART" id="SM00271">
    <property type="entry name" value="DnaJ"/>
    <property type="match status" value="1"/>
</dbReference>
<dbReference type="PANTHER" id="PTHR45255:SF1">
    <property type="entry name" value="DNAJ HOMOLOG SUBFAMILY C MEMBER 24"/>
    <property type="match status" value="1"/>
</dbReference>
<dbReference type="EMBL" id="CP141881">
    <property type="protein sequence ID" value="WRT63177.1"/>
    <property type="molecule type" value="Genomic_DNA"/>
</dbReference>
<dbReference type="InterPro" id="IPR001623">
    <property type="entry name" value="DnaJ_domain"/>
</dbReference>
<evidence type="ECO:0000256" key="7">
    <source>
        <dbReference type="SAM" id="MobiDB-lite"/>
    </source>
</evidence>
<dbReference type="Proteomes" id="UP001329825">
    <property type="component" value="Chromosome 1"/>
</dbReference>
<evidence type="ECO:0000256" key="4">
    <source>
        <dbReference type="ARBA" id="ARBA00022723"/>
    </source>
</evidence>
<dbReference type="SUPFAM" id="SSF144217">
    <property type="entry name" value="CSL zinc finger"/>
    <property type="match status" value="1"/>
</dbReference>
<proteinExistence type="inferred from homology"/>
<accession>A0ABZ1CSC6</accession>
<keyword evidence="11" id="KW-1185">Reference proteome</keyword>
<feature type="compositionally biased region" description="Polar residues" evidence="7">
    <location>
        <begin position="106"/>
        <end position="118"/>
    </location>
</feature>
<dbReference type="Gene3D" id="3.10.660.10">
    <property type="entry name" value="DPH Zinc finger"/>
    <property type="match status" value="1"/>
</dbReference>
<feature type="domain" description="J" evidence="8">
    <location>
        <begin position="53"/>
        <end position="159"/>
    </location>
</feature>
<protein>
    <recommendedName>
        <fullName evidence="3">Diphthamide biosynthesis protein 4</fullName>
    </recommendedName>
</protein>
<dbReference type="InterPro" id="IPR036869">
    <property type="entry name" value="J_dom_sf"/>
</dbReference>
<feature type="compositionally biased region" description="Low complexity" evidence="7">
    <location>
        <begin position="93"/>
        <end position="105"/>
    </location>
</feature>
<dbReference type="GeneID" id="87952211"/>
<reference evidence="10 11" key="1">
    <citation type="submission" date="2024-01" db="EMBL/GenBank/DDBJ databases">
        <title>Comparative genomics of Cryptococcus and Kwoniella reveals pathogenesis evolution and contrasting modes of karyotype evolution via chromosome fusion or intercentromeric recombination.</title>
        <authorList>
            <person name="Coelho M.A."/>
            <person name="David-Palma M."/>
            <person name="Shea T."/>
            <person name="Bowers K."/>
            <person name="McGinley-Smith S."/>
            <person name="Mohammad A.W."/>
            <person name="Gnirke A."/>
            <person name="Yurkov A.M."/>
            <person name="Nowrousian M."/>
            <person name="Sun S."/>
            <person name="Cuomo C.A."/>
            <person name="Heitman J."/>
        </authorList>
    </citation>
    <scope>NUCLEOTIDE SEQUENCE [LARGE SCALE GENOMIC DNA]</scope>
    <source>
        <strain evidence="10">CBS 11374</strain>
    </source>
</reference>
<sequence length="271" mass="30146">MGVTNNGSKIWVRVAKNRHPHPHPHPHPPTHTHTGNRNEKGVIAKISNKPITDYYAILGLNHSATCEDVNRSWKRLALIYHPDKNPANPGPPSSASTSVSASTSTFDGSSQNLVKSNSNGDVNVHVDIRSINEARTILLDPTKREEWLIHYNSNYNSTNGHDIPIQDGPHVFRHISLDDFTPHHLSSEQSEEADLTSEGPVIPNEGLGNIDKDQEREPDYFTHPCRCGGTFRITLQQLEEDVDVIGCEGCGEWIRVGYEVIDEDEEEGEGE</sequence>
<evidence type="ECO:0000313" key="11">
    <source>
        <dbReference type="Proteomes" id="UP001329825"/>
    </source>
</evidence>
<feature type="region of interest" description="Disordered" evidence="7">
    <location>
        <begin position="84"/>
        <end position="118"/>
    </location>
</feature>
<dbReference type="RefSeq" id="XP_062787917.1">
    <property type="nucleotide sequence ID" value="XM_062931866.1"/>
</dbReference>
<keyword evidence="4" id="KW-0479">Metal-binding</keyword>
<feature type="domain" description="DPH-type MB" evidence="9">
    <location>
        <begin position="171"/>
        <end position="259"/>
    </location>
</feature>
<evidence type="ECO:0000256" key="3">
    <source>
        <dbReference type="ARBA" id="ARBA00021797"/>
    </source>
</evidence>